<sequence length="449" mass="51148">MNLDDLALQIENMRKRVALLLRQSEQQKAQADIELVTAVFKEVYLTLEELLLVNKDLKQQNEELSNTQQALLAQRQRYQELFEEVPDAYFVTDTKGIIQEANSAATTLLNISKSSLLGHSIGIFILEKEIIAFHLKLTHLRDRAQFPDWKMQEWEVNLRPRDKTSTMAAVKVVAIRNQYSELVGLRWLLRDISESKRTQAKLQWAEEAMRQALAKEREFSELKSRLLTITSHEFRTPLATIHSSAELLEHYRHLWSQERQETHLRRIQTSVMHITQLLNDVLVVSQDETGKLEFNPTPINLVEFCCDLLEELQQSDRSQHAIVFSSECQSTRANLDAKLLRQILSNLFSNCLKYSPIGSTVRFSLTTSNEQAIFQTQDSGIGIPPSDIEHIFEPFHRASNTANIPGMGLGMSIVKQAVDLHGGEITVESAIGAGTTFTVILPFSINFHV</sequence>
<dbReference type="Proteomes" id="UP000252085">
    <property type="component" value="Unassembled WGS sequence"/>
</dbReference>
<dbReference type="SUPFAM" id="SSF55874">
    <property type="entry name" value="ATPase domain of HSP90 chaperone/DNA topoisomerase II/histidine kinase"/>
    <property type="match status" value="1"/>
</dbReference>
<feature type="coiled-coil region" evidence="8">
    <location>
        <begin position="3"/>
        <end position="84"/>
    </location>
</feature>
<dbReference type="SMART" id="SM00091">
    <property type="entry name" value="PAS"/>
    <property type="match status" value="1"/>
</dbReference>
<keyword evidence="8" id="KW-0175">Coiled coil</keyword>
<feature type="domain" description="Histidine kinase" evidence="9">
    <location>
        <begin position="229"/>
        <end position="445"/>
    </location>
</feature>
<evidence type="ECO:0000256" key="7">
    <source>
        <dbReference type="ARBA" id="ARBA00055745"/>
    </source>
</evidence>
<keyword evidence="5 12" id="KW-0418">Kinase</keyword>
<dbReference type="SUPFAM" id="SSF55785">
    <property type="entry name" value="PYP-like sensor domain (PAS domain)"/>
    <property type="match status" value="1"/>
</dbReference>
<dbReference type="SUPFAM" id="SSF47384">
    <property type="entry name" value="Homodimeric domain of signal transducing histidine kinase"/>
    <property type="match status" value="1"/>
</dbReference>
<dbReference type="CDD" id="cd00130">
    <property type="entry name" value="PAS"/>
    <property type="match status" value="1"/>
</dbReference>
<proteinExistence type="predicted"/>
<evidence type="ECO:0000256" key="6">
    <source>
        <dbReference type="ARBA" id="ARBA00023012"/>
    </source>
</evidence>
<dbReference type="InterPro" id="IPR003594">
    <property type="entry name" value="HATPase_dom"/>
</dbReference>
<feature type="domain" description="PAC" evidence="11">
    <location>
        <begin position="152"/>
        <end position="204"/>
    </location>
</feature>
<evidence type="ECO:0000256" key="1">
    <source>
        <dbReference type="ARBA" id="ARBA00000085"/>
    </source>
</evidence>
<dbReference type="InterPro" id="IPR005467">
    <property type="entry name" value="His_kinase_dom"/>
</dbReference>
<evidence type="ECO:0000256" key="8">
    <source>
        <dbReference type="SAM" id="Coils"/>
    </source>
</evidence>
<dbReference type="AlphaFoldDB" id="A0A367R4X4"/>
<dbReference type="InterPro" id="IPR036890">
    <property type="entry name" value="HATPase_C_sf"/>
</dbReference>
<evidence type="ECO:0000256" key="3">
    <source>
        <dbReference type="ARBA" id="ARBA00022553"/>
    </source>
</evidence>
<dbReference type="Gene3D" id="3.30.565.10">
    <property type="entry name" value="Histidine kinase-like ATPase, C-terminal domain"/>
    <property type="match status" value="1"/>
</dbReference>
<comment type="catalytic activity">
    <reaction evidence="1">
        <text>ATP + protein L-histidine = ADP + protein N-phospho-L-histidine.</text>
        <dbReference type="EC" id="2.7.13.3"/>
    </reaction>
</comment>
<dbReference type="GO" id="GO:0006355">
    <property type="term" value="P:regulation of DNA-templated transcription"/>
    <property type="evidence" value="ECO:0007669"/>
    <property type="project" value="InterPro"/>
</dbReference>
<comment type="function">
    <text evidence="7">Photoreceptor which exists in two forms that are reversibly interconvertible by light: the R form that absorbs maximally in the red region of the spectrum and the FR form that absorbs maximally in the far-red region.</text>
</comment>
<dbReference type="InterPro" id="IPR000014">
    <property type="entry name" value="PAS"/>
</dbReference>
<dbReference type="Pfam" id="PF00989">
    <property type="entry name" value="PAS"/>
    <property type="match status" value="1"/>
</dbReference>
<dbReference type="InterPro" id="IPR050736">
    <property type="entry name" value="Sensor_HK_Regulatory"/>
</dbReference>
<dbReference type="CDD" id="cd00075">
    <property type="entry name" value="HATPase"/>
    <property type="match status" value="1"/>
</dbReference>
<evidence type="ECO:0000313" key="12">
    <source>
        <dbReference type="EMBL" id="RCJ31546.1"/>
    </source>
</evidence>
<evidence type="ECO:0000256" key="5">
    <source>
        <dbReference type="ARBA" id="ARBA00022777"/>
    </source>
</evidence>
<dbReference type="CDD" id="cd00082">
    <property type="entry name" value="HisKA"/>
    <property type="match status" value="1"/>
</dbReference>
<keyword evidence="3" id="KW-0597">Phosphoprotein</keyword>
<evidence type="ECO:0000259" key="9">
    <source>
        <dbReference type="PROSITE" id="PS50109"/>
    </source>
</evidence>
<evidence type="ECO:0000259" key="10">
    <source>
        <dbReference type="PROSITE" id="PS50112"/>
    </source>
</evidence>
<evidence type="ECO:0000256" key="4">
    <source>
        <dbReference type="ARBA" id="ARBA00022679"/>
    </source>
</evidence>
<evidence type="ECO:0000256" key="2">
    <source>
        <dbReference type="ARBA" id="ARBA00012438"/>
    </source>
</evidence>
<dbReference type="Pfam" id="PF00512">
    <property type="entry name" value="HisKA"/>
    <property type="match status" value="1"/>
</dbReference>
<dbReference type="InterPro" id="IPR003661">
    <property type="entry name" value="HisK_dim/P_dom"/>
</dbReference>
<dbReference type="PRINTS" id="PR00344">
    <property type="entry name" value="BCTRLSENSOR"/>
</dbReference>
<keyword evidence="4" id="KW-0808">Transferase</keyword>
<evidence type="ECO:0000313" key="13">
    <source>
        <dbReference type="Proteomes" id="UP000252085"/>
    </source>
</evidence>
<evidence type="ECO:0000259" key="11">
    <source>
        <dbReference type="PROSITE" id="PS50113"/>
    </source>
</evidence>
<accession>A0A367R4X4</accession>
<dbReference type="GO" id="GO:0000155">
    <property type="term" value="F:phosphorelay sensor kinase activity"/>
    <property type="evidence" value="ECO:0007669"/>
    <property type="project" value="InterPro"/>
</dbReference>
<organism evidence="12 13">
    <name type="scientific">Nostoc punctiforme NIES-2108</name>
    <dbReference type="NCBI Taxonomy" id="1356359"/>
    <lineage>
        <taxon>Bacteria</taxon>
        <taxon>Bacillati</taxon>
        <taxon>Cyanobacteriota</taxon>
        <taxon>Cyanophyceae</taxon>
        <taxon>Nostocales</taxon>
        <taxon>Nostocaceae</taxon>
        <taxon>Nostoc</taxon>
    </lineage>
</organism>
<comment type="caution">
    <text evidence="12">The sequence shown here is derived from an EMBL/GenBank/DDBJ whole genome shotgun (WGS) entry which is preliminary data.</text>
</comment>
<dbReference type="Gene3D" id="3.30.450.20">
    <property type="entry name" value="PAS domain"/>
    <property type="match status" value="1"/>
</dbReference>
<dbReference type="InterPro" id="IPR035965">
    <property type="entry name" value="PAS-like_dom_sf"/>
</dbReference>
<dbReference type="SMART" id="SM00387">
    <property type="entry name" value="HATPase_c"/>
    <property type="match status" value="1"/>
</dbReference>
<dbReference type="PROSITE" id="PS50109">
    <property type="entry name" value="HIS_KIN"/>
    <property type="match status" value="1"/>
</dbReference>
<protein>
    <recommendedName>
        <fullName evidence="2">histidine kinase</fullName>
        <ecNumber evidence="2">2.7.13.3</ecNumber>
    </recommendedName>
</protein>
<dbReference type="PANTHER" id="PTHR43711:SF26">
    <property type="entry name" value="SENSOR HISTIDINE KINASE RCSC"/>
    <property type="match status" value="1"/>
</dbReference>
<name>A0A367R4X4_NOSPU</name>
<dbReference type="PANTHER" id="PTHR43711">
    <property type="entry name" value="TWO-COMPONENT HISTIDINE KINASE"/>
    <property type="match status" value="1"/>
</dbReference>
<reference evidence="12 13" key="1">
    <citation type="submission" date="2016-04" db="EMBL/GenBank/DDBJ databases">
        <authorList>
            <person name="Evans L.H."/>
            <person name="Alamgir A."/>
            <person name="Owens N."/>
            <person name="Weber N.D."/>
            <person name="Virtaneva K."/>
            <person name="Barbian K."/>
            <person name="Babar A."/>
            <person name="Rosenke K."/>
        </authorList>
    </citation>
    <scope>NUCLEOTIDE SEQUENCE [LARGE SCALE GENOMIC DNA]</scope>
    <source>
        <strain evidence="12">NIES-2108</strain>
    </source>
</reference>
<dbReference type="EMBL" id="LXQE01000173">
    <property type="protein sequence ID" value="RCJ31546.1"/>
    <property type="molecule type" value="Genomic_DNA"/>
</dbReference>
<feature type="domain" description="PAS" evidence="10">
    <location>
        <begin position="74"/>
        <end position="127"/>
    </location>
</feature>
<dbReference type="SMART" id="SM00388">
    <property type="entry name" value="HisKA"/>
    <property type="match status" value="1"/>
</dbReference>
<dbReference type="InterPro" id="IPR036097">
    <property type="entry name" value="HisK_dim/P_sf"/>
</dbReference>
<dbReference type="NCBIfam" id="TIGR00229">
    <property type="entry name" value="sensory_box"/>
    <property type="match status" value="1"/>
</dbReference>
<dbReference type="InterPro" id="IPR004358">
    <property type="entry name" value="Sig_transdc_His_kin-like_C"/>
</dbReference>
<gene>
    <name evidence="12" type="ORF">A6769_30340</name>
</gene>
<dbReference type="InterPro" id="IPR013767">
    <property type="entry name" value="PAS_fold"/>
</dbReference>
<dbReference type="Gene3D" id="1.10.287.130">
    <property type="match status" value="1"/>
</dbReference>
<dbReference type="Pfam" id="PF02518">
    <property type="entry name" value="HATPase_c"/>
    <property type="match status" value="1"/>
</dbReference>
<dbReference type="EC" id="2.7.13.3" evidence="2"/>
<dbReference type="PROSITE" id="PS50112">
    <property type="entry name" value="PAS"/>
    <property type="match status" value="1"/>
</dbReference>
<keyword evidence="6" id="KW-0902">Two-component regulatory system</keyword>
<dbReference type="PROSITE" id="PS50113">
    <property type="entry name" value="PAC"/>
    <property type="match status" value="1"/>
</dbReference>
<dbReference type="FunFam" id="3.30.565.10:FF:000006">
    <property type="entry name" value="Sensor histidine kinase WalK"/>
    <property type="match status" value="1"/>
</dbReference>
<dbReference type="InterPro" id="IPR000700">
    <property type="entry name" value="PAS-assoc_C"/>
</dbReference>